<name>A0ABR4D1R4_9HELO</name>
<sequence>MSSRTYIRIDQIVAVAVEAASANPPPRRAPRPSSPTLALTDVLIILNNGVEMHGEDLLDVELILELEVGQSTMVRRRAIRRVTPTRISDPHTLASHDDGRCYFGPKSGCDASVPFHDFESRMKLDRKWRRVIPSLPPPPYTR</sequence>
<keyword evidence="2" id="KW-1185">Reference proteome</keyword>
<comment type="caution">
    <text evidence="1">The sequence shown here is derived from an EMBL/GenBank/DDBJ whole genome shotgun (WGS) entry which is preliminary data.</text>
</comment>
<gene>
    <name evidence="1" type="ORF">VTL71DRAFT_217</name>
</gene>
<dbReference type="Proteomes" id="UP001595075">
    <property type="component" value="Unassembled WGS sequence"/>
</dbReference>
<evidence type="ECO:0000313" key="1">
    <source>
        <dbReference type="EMBL" id="KAL2075274.1"/>
    </source>
</evidence>
<protein>
    <submittedName>
        <fullName evidence="1">Uncharacterized protein</fullName>
    </submittedName>
</protein>
<accession>A0ABR4D1R4</accession>
<organism evidence="1 2">
    <name type="scientific">Oculimacula yallundae</name>
    <dbReference type="NCBI Taxonomy" id="86028"/>
    <lineage>
        <taxon>Eukaryota</taxon>
        <taxon>Fungi</taxon>
        <taxon>Dikarya</taxon>
        <taxon>Ascomycota</taxon>
        <taxon>Pezizomycotina</taxon>
        <taxon>Leotiomycetes</taxon>
        <taxon>Helotiales</taxon>
        <taxon>Ploettnerulaceae</taxon>
        <taxon>Oculimacula</taxon>
    </lineage>
</organism>
<reference evidence="1 2" key="1">
    <citation type="journal article" date="2024" name="Commun. Biol.">
        <title>Comparative genomic analysis of thermophilic fungi reveals convergent evolutionary adaptations and gene losses.</title>
        <authorList>
            <person name="Steindorff A.S."/>
            <person name="Aguilar-Pontes M.V."/>
            <person name="Robinson A.J."/>
            <person name="Andreopoulos B."/>
            <person name="LaButti K."/>
            <person name="Kuo A."/>
            <person name="Mondo S."/>
            <person name="Riley R."/>
            <person name="Otillar R."/>
            <person name="Haridas S."/>
            <person name="Lipzen A."/>
            <person name="Grimwood J."/>
            <person name="Schmutz J."/>
            <person name="Clum A."/>
            <person name="Reid I.D."/>
            <person name="Moisan M.C."/>
            <person name="Butler G."/>
            <person name="Nguyen T.T.M."/>
            <person name="Dewar K."/>
            <person name="Conant G."/>
            <person name="Drula E."/>
            <person name="Henrissat B."/>
            <person name="Hansel C."/>
            <person name="Singer S."/>
            <person name="Hutchinson M.I."/>
            <person name="de Vries R.P."/>
            <person name="Natvig D.O."/>
            <person name="Powell A.J."/>
            <person name="Tsang A."/>
            <person name="Grigoriev I.V."/>
        </authorList>
    </citation>
    <scope>NUCLEOTIDE SEQUENCE [LARGE SCALE GENOMIC DNA]</scope>
    <source>
        <strain evidence="1 2">CBS 494.80</strain>
    </source>
</reference>
<dbReference type="EMBL" id="JAZHXI010000001">
    <property type="protein sequence ID" value="KAL2075274.1"/>
    <property type="molecule type" value="Genomic_DNA"/>
</dbReference>
<proteinExistence type="predicted"/>
<evidence type="ECO:0000313" key="2">
    <source>
        <dbReference type="Proteomes" id="UP001595075"/>
    </source>
</evidence>